<dbReference type="SUPFAM" id="SSF54211">
    <property type="entry name" value="Ribosomal protein S5 domain 2-like"/>
    <property type="match status" value="1"/>
</dbReference>
<keyword evidence="4" id="KW-1185">Reference proteome</keyword>
<evidence type="ECO:0000256" key="1">
    <source>
        <dbReference type="PROSITE-ProRule" id="PRU01122"/>
    </source>
</evidence>
<dbReference type="InterPro" id="IPR020568">
    <property type="entry name" value="Ribosomal_Su5_D2-typ_SF"/>
</dbReference>
<evidence type="ECO:0000313" key="3">
    <source>
        <dbReference type="EMBL" id="GMG44448.1"/>
    </source>
</evidence>
<proteinExistence type="predicted"/>
<dbReference type="PROSITE" id="PS51786">
    <property type="entry name" value="LON_PROTEOLYTIC"/>
    <property type="match status" value="1"/>
</dbReference>
<gene>
    <name evidence="3" type="ORF">Aory05_000340100</name>
</gene>
<feature type="domain" description="Lon proteolytic" evidence="2">
    <location>
        <begin position="1"/>
        <end position="88"/>
    </location>
</feature>
<evidence type="ECO:0000259" key="2">
    <source>
        <dbReference type="PROSITE" id="PS51786"/>
    </source>
</evidence>
<dbReference type="EMBL" id="BSYB01000011">
    <property type="protein sequence ID" value="GMG44448.1"/>
    <property type="molecule type" value="Genomic_DNA"/>
</dbReference>
<evidence type="ECO:0000313" key="4">
    <source>
        <dbReference type="Proteomes" id="UP001165189"/>
    </source>
</evidence>
<dbReference type="InterPro" id="IPR014721">
    <property type="entry name" value="Ribsml_uS5_D2-typ_fold_subgr"/>
</dbReference>
<comment type="caution">
    <text evidence="3">The sequence shown here is derived from an EMBL/GenBank/DDBJ whole genome shotgun (WGS) entry which is preliminary data.</text>
</comment>
<sequence length="118" mass="12896">MASSLLSLALNHSLDPTIAMTGELTVTGKVLRIGGLREKTVAARRAGATKIIFPADNTSDWLELPEVKGIEGHAVSWYSEVFDLLFTGLDKDAANHIWQKELAEKSKNKSAKDNEDDD</sequence>
<dbReference type="Pfam" id="PF05362">
    <property type="entry name" value="Lon_C"/>
    <property type="match status" value="1"/>
</dbReference>
<organism evidence="3 4">
    <name type="scientific">Aspergillus oryzae var. brunneus</name>
    <dbReference type="NCBI Taxonomy" id="332754"/>
    <lineage>
        <taxon>Eukaryota</taxon>
        <taxon>Fungi</taxon>
        <taxon>Dikarya</taxon>
        <taxon>Ascomycota</taxon>
        <taxon>Pezizomycotina</taxon>
        <taxon>Eurotiomycetes</taxon>
        <taxon>Eurotiomycetidae</taxon>
        <taxon>Eurotiales</taxon>
        <taxon>Aspergillaceae</taxon>
        <taxon>Aspergillus</taxon>
        <taxon>Aspergillus subgen. Circumdati</taxon>
    </lineage>
</organism>
<dbReference type="InterPro" id="IPR008269">
    <property type="entry name" value="Lon_proteolytic"/>
</dbReference>
<protein>
    <submittedName>
        <fullName evidence="3">Unnamed protein product</fullName>
    </submittedName>
</protein>
<comment type="caution">
    <text evidence="1">Lacks conserved residue(s) required for the propagation of feature annotation.</text>
</comment>
<dbReference type="Gene3D" id="3.30.230.10">
    <property type="match status" value="1"/>
</dbReference>
<dbReference type="InterPro" id="IPR027065">
    <property type="entry name" value="Lon_Prtase"/>
</dbReference>
<accession>A0ABQ6KH53</accession>
<reference evidence="3" key="1">
    <citation type="submission" date="2023-04" db="EMBL/GenBank/DDBJ databases">
        <title>Aspergillus oryzae var. brunneus NBRC 4377.</title>
        <authorList>
            <person name="Ichikawa N."/>
            <person name="Sato H."/>
            <person name="Tonouchi N."/>
        </authorList>
    </citation>
    <scope>NUCLEOTIDE SEQUENCE</scope>
    <source>
        <strain evidence="3">NBRC 4377</strain>
    </source>
</reference>
<dbReference type="PANTHER" id="PTHR43718:SF2">
    <property type="entry name" value="LON PROTEASE HOMOLOG, MITOCHONDRIAL"/>
    <property type="match status" value="1"/>
</dbReference>
<dbReference type="PANTHER" id="PTHR43718">
    <property type="entry name" value="LON PROTEASE"/>
    <property type="match status" value="1"/>
</dbReference>
<name>A0ABQ6KH53_ASPOZ</name>
<dbReference type="PRINTS" id="PR00830">
    <property type="entry name" value="ENDOLAPTASE"/>
</dbReference>
<dbReference type="Proteomes" id="UP001165189">
    <property type="component" value="Unassembled WGS sequence"/>
</dbReference>